<organism evidence="3 4">
    <name type="scientific">Gemmata algarum</name>
    <dbReference type="NCBI Taxonomy" id="2975278"/>
    <lineage>
        <taxon>Bacteria</taxon>
        <taxon>Pseudomonadati</taxon>
        <taxon>Planctomycetota</taxon>
        <taxon>Planctomycetia</taxon>
        <taxon>Gemmatales</taxon>
        <taxon>Gemmataceae</taxon>
        <taxon>Gemmata</taxon>
    </lineage>
</organism>
<protein>
    <submittedName>
        <fullName evidence="3">Ferrous iron transport protein A</fullName>
    </submittedName>
</protein>
<dbReference type="InterPro" id="IPR007167">
    <property type="entry name" value="Fe-transptr_FeoA-like"/>
</dbReference>
<name>A0ABU5F2Q8_9BACT</name>
<dbReference type="EMBL" id="JAXBLV010000176">
    <property type="protein sequence ID" value="MDY3560216.1"/>
    <property type="molecule type" value="Genomic_DNA"/>
</dbReference>
<accession>A0ABU5F2Q8</accession>
<dbReference type="Proteomes" id="UP001272242">
    <property type="component" value="Unassembled WGS sequence"/>
</dbReference>
<dbReference type="SMART" id="SM00899">
    <property type="entry name" value="FeoA"/>
    <property type="match status" value="1"/>
</dbReference>
<keyword evidence="1" id="KW-0408">Iron</keyword>
<dbReference type="PANTHER" id="PTHR42954">
    <property type="entry name" value="FE(2+) TRANSPORT PROTEIN A"/>
    <property type="match status" value="1"/>
</dbReference>
<feature type="domain" description="Ferrous iron transporter FeoA-like" evidence="2">
    <location>
        <begin position="2"/>
        <end position="74"/>
    </location>
</feature>
<dbReference type="Pfam" id="PF04023">
    <property type="entry name" value="FeoA"/>
    <property type="match status" value="1"/>
</dbReference>
<proteinExistence type="predicted"/>
<dbReference type="InterPro" id="IPR038157">
    <property type="entry name" value="FeoA_core_dom"/>
</dbReference>
<dbReference type="InterPro" id="IPR008988">
    <property type="entry name" value="Transcriptional_repressor_C"/>
</dbReference>
<evidence type="ECO:0000313" key="3">
    <source>
        <dbReference type="EMBL" id="MDY3560216.1"/>
    </source>
</evidence>
<dbReference type="Gene3D" id="2.30.30.90">
    <property type="match status" value="1"/>
</dbReference>
<sequence length="78" mass="8141">MSTLADLSPGQRAEVVSVSGDPALVQRLYEFGLLEGELVEVLARAPLGDPIEIALGRSRLSLRKSEAAGIVIKAPGEG</sequence>
<evidence type="ECO:0000259" key="2">
    <source>
        <dbReference type="SMART" id="SM00899"/>
    </source>
</evidence>
<dbReference type="InterPro" id="IPR052713">
    <property type="entry name" value="FeoA"/>
</dbReference>
<reference evidence="4" key="1">
    <citation type="journal article" date="2023" name="Mar. Drugs">
        <title>Gemmata algarum, a Novel Planctomycete Isolated from an Algal Mat, Displays Antimicrobial Activity.</title>
        <authorList>
            <person name="Kumar G."/>
            <person name="Kallscheuer N."/>
            <person name="Kashif M."/>
            <person name="Ahamad S."/>
            <person name="Jagadeeshwari U."/>
            <person name="Pannikurungottu S."/>
            <person name="Haufschild T."/>
            <person name="Kabuu M."/>
            <person name="Sasikala C."/>
            <person name="Jogler C."/>
            <person name="Ramana C."/>
        </authorList>
    </citation>
    <scope>NUCLEOTIDE SEQUENCE [LARGE SCALE GENOMIC DNA]</scope>
    <source>
        <strain evidence="4">JC673</strain>
    </source>
</reference>
<keyword evidence="4" id="KW-1185">Reference proteome</keyword>
<comment type="caution">
    <text evidence="3">The sequence shown here is derived from an EMBL/GenBank/DDBJ whole genome shotgun (WGS) entry which is preliminary data.</text>
</comment>
<evidence type="ECO:0000313" key="4">
    <source>
        <dbReference type="Proteomes" id="UP001272242"/>
    </source>
</evidence>
<dbReference type="SUPFAM" id="SSF50037">
    <property type="entry name" value="C-terminal domain of transcriptional repressors"/>
    <property type="match status" value="1"/>
</dbReference>
<evidence type="ECO:0000256" key="1">
    <source>
        <dbReference type="ARBA" id="ARBA00023004"/>
    </source>
</evidence>
<dbReference type="PANTHER" id="PTHR42954:SF2">
    <property type="entry name" value="FE(2+) TRANSPORT PROTEIN A"/>
    <property type="match status" value="1"/>
</dbReference>
<gene>
    <name evidence="3" type="ORF">R5W23_001441</name>
</gene>
<dbReference type="RefSeq" id="WP_261185040.1">
    <property type="nucleotide sequence ID" value="NZ_JAXBLV010000176.1"/>
</dbReference>